<evidence type="ECO:0000256" key="1">
    <source>
        <dbReference type="ARBA" id="ARBA00005422"/>
    </source>
</evidence>
<dbReference type="PROSITE" id="PS50296">
    <property type="entry name" value="SUI1"/>
    <property type="match status" value="1"/>
</dbReference>
<keyword evidence="2" id="KW-0648">Protein biosynthesis</keyword>
<dbReference type="SUPFAM" id="SSF55159">
    <property type="entry name" value="eIF1-like"/>
    <property type="match status" value="1"/>
</dbReference>
<dbReference type="CDD" id="cd11566">
    <property type="entry name" value="eIF1_SUI1"/>
    <property type="match status" value="1"/>
</dbReference>
<dbReference type="VEuPathDB" id="TriTrypDB:BSAL_87270"/>
<dbReference type="InterPro" id="IPR036877">
    <property type="entry name" value="SUI1_dom_sf"/>
</dbReference>
<dbReference type="Pfam" id="PF01253">
    <property type="entry name" value="SUI1"/>
    <property type="match status" value="1"/>
</dbReference>
<protein>
    <submittedName>
        <fullName evidence="4">Translation factor sui1, putative</fullName>
    </submittedName>
</protein>
<dbReference type="PIRSF" id="PIRSF004499">
    <property type="entry name" value="SUI1_euk"/>
    <property type="match status" value="1"/>
</dbReference>
<keyword evidence="5" id="KW-1185">Reference proteome</keyword>
<name>A0A0S4J1Q1_BODSA</name>
<evidence type="ECO:0000256" key="2">
    <source>
        <dbReference type="ARBA" id="ARBA00022917"/>
    </source>
</evidence>
<dbReference type="PANTHER" id="PTHR10388">
    <property type="entry name" value="EUKARYOTIC TRANSLATION INITIATION FACTOR SUI1"/>
    <property type="match status" value="1"/>
</dbReference>
<proteinExistence type="inferred from homology"/>
<feature type="domain" description="SUI1" evidence="3">
    <location>
        <begin position="17"/>
        <end position="87"/>
    </location>
</feature>
<comment type="similarity">
    <text evidence="1">Belongs to the SUI1 family.</text>
</comment>
<dbReference type="InterPro" id="IPR001950">
    <property type="entry name" value="SUI1"/>
</dbReference>
<evidence type="ECO:0000313" key="5">
    <source>
        <dbReference type="Proteomes" id="UP000051952"/>
    </source>
</evidence>
<organism evidence="4 5">
    <name type="scientific">Bodo saltans</name>
    <name type="common">Flagellated protozoan</name>
    <dbReference type="NCBI Taxonomy" id="75058"/>
    <lineage>
        <taxon>Eukaryota</taxon>
        <taxon>Discoba</taxon>
        <taxon>Euglenozoa</taxon>
        <taxon>Kinetoplastea</taxon>
        <taxon>Metakinetoplastina</taxon>
        <taxon>Eubodonida</taxon>
        <taxon>Bodonidae</taxon>
        <taxon>Bodo</taxon>
    </lineage>
</organism>
<dbReference type="Gene3D" id="3.30.780.10">
    <property type="entry name" value="SUI1-like domain"/>
    <property type="match status" value="1"/>
</dbReference>
<dbReference type="OrthoDB" id="10248435at2759"/>
<evidence type="ECO:0000259" key="3">
    <source>
        <dbReference type="PROSITE" id="PS50296"/>
    </source>
</evidence>
<dbReference type="AlphaFoldDB" id="A0A0S4J1Q1"/>
<evidence type="ECO:0000313" key="4">
    <source>
        <dbReference type="EMBL" id="CUG82751.1"/>
    </source>
</evidence>
<gene>
    <name evidence="4" type="ORF">BSAL_87270</name>
</gene>
<dbReference type="GO" id="GO:0003743">
    <property type="term" value="F:translation initiation factor activity"/>
    <property type="evidence" value="ECO:0007669"/>
    <property type="project" value="InterPro"/>
</dbReference>
<dbReference type="Proteomes" id="UP000051952">
    <property type="component" value="Unassembled WGS sequence"/>
</dbReference>
<sequence length="99" mass="11450">MEVSDEKKQDGLNNVGVHIRVQQRNGRKAITTIQGLDPKLNFRRVNREFQQRWGCNGTVIDDKEFGKVIQLQGNWSDNIKQFLIEERLASEGNMKVHSL</sequence>
<dbReference type="InterPro" id="IPR005874">
    <property type="entry name" value="SUI1_euk"/>
</dbReference>
<accession>A0A0S4J1Q1</accession>
<dbReference type="EMBL" id="CYKH01001084">
    <property type="protein sequence ID" value="CUG82751.1"/>
    <property type="molecule type" value="Genomic_DNA"/>
</dbReference>
<reference evidence="5" key="1">
    <citation type="submission" date="2015-09" db="EMBL/GenBank/DDBJ databases">
        <authorList>
            <consortium name="Pathogen Informatics"/>
        </authorList>
    </citation>
    <scope>NUCLEOTIDE SEQUENCE [LARGE SCALE GENOMIC DNA]</scope>
    <source>
        <strain evidence="5">Lake Konstanz</strain>
    </source>
</reference>
<dbReference type="OMA" id="VENHIHI"/>